<dbReference type="Proteomes" id="UP000003959">
    <property type="component" value="Unassembled WGS sequence"/>
</dbReference>
<keyword evidence="3" id="KW-1185">Reference proteome</keyword>
<evidence type="ECO:0000313" key="2">
    <source>
        <dbReference type="EMBL" id="EGJ32670.1"/>
    </source>
</evidence>
<protein>
    <submittedName>
        <fullName evidence="2">Uncharacterized protein</fullName>
    </submittedName>
</protein>
<sequence>MDFWILVAIAYLIVRGSIMIVINNAHPTIRLPIPDYDWILVGIAYLIVRGSIMIVINNAHPTIRLPIPDSRL</sequence>
<dbReference type="RefSeq" id="WP_008184180.1">
    <property type="nucleotide sequence ID" value="NZ_GL890907.1"/>
</dbReference>
<organism evidence="2 3">
    <name type="scientific">Moorena producens 3L</name>
    <dbReference type="NCBI Taxonomy" id="489825"/>
    <lineage>
        <taxon>Bacteria</taxon>
        <taxon>Bacillati</taxon>
        <taxon>Cyanobacteriota</taxon>
        <taxon>Cyanophyceae</taxon>
        <taxon>Coleofasciculales</taxon>
        <taxon>Coleofasciculaceae</taxon>
        <taxon>Moorena</taxon>
    </lineage>
</organism>
<accession>F4XRV1</accession>
<evidence type="ECO:0000256" key="1">
    <source>
        <dbReference type="SAM" id="Phobius"/>
    </source>
</evidence>
<feature type="transmembrane region" description="Helical" evidence="1">
    <location>
        <begin position="38"/>
        <end position="56"/>
    </location>
</feature>
<dbReference type="AlphaFoldDB" id="F4XRV1"/>
<dbReference type="HOGENOM" id="CLU_2717962_0_0_3"/>
<gene>
    <name evidence="2" type="ORF">LYNGBM3L_04870</name>
</gene>
<dbReference type="EMBL" id="GL890907">
    <property type="protein sequence ID" value="EGJ32670.1"/>
    <property type="molecule type" value="Genomic_DNA"/>
</dbReference>
<evidence type="ECO:0000313" key="3">
    <source>
        <dbReference type="Proteomes" id="UP000003959"/>
    </source>
</evidence>
<reference evidence="3" key="1">
    <citation type="journal article" date="2011" name="Proc. Natl. Acad. Sci. U.S.A.">
        <title>Genomic insights into the physiology and ecology of the marine filamentous cyanobacterium Lyngbya majuscula.</title>
        <authorList>
            <person name="Jones A.C."/>
            <person name="Monroe E.A."/>
            <person name="Podell S."/>
            <person name="Hess W.R."/>
            <person name="Klages S."/>
            <person name="Esquenazi E."/>
            <person name="Niessen S."/>
            <person name="Hoover H."/>
            <person name="Rothmann M."/>
            <person name="Lasken R.S."/>
            <person name="Yates J.R.III."/>
            <person name="Reinhardt R."/>
            <person name="Kube M."/>
            <person name="Burkart M.D."/>
            <person name="Allen E.E."/>
            <person name="Dorrestein P.C."/>
            <person name="Gerwick W.H."/>
            <person name="Gerwick L."/>
        </authorList>
    </citation>
    <scope>NUCLEOTIDE SEQUENCE [LARGE SCALE GENOMIC DNA]</scope>
    <source>
        <strain evidence="3">3L</strain>
    </source>
</reference>
<keyword evidence="1" id="KW-1133">Transmembrane helix</keyword>
<keyword evidence="1" id="KW-0812">Transmembrane</keyword>
<dbReference type="OrthoDB" id="471476at2"/>
<feature type="transmembrane region" description="Helical" evidence="1">
    <location>
        <begin position="6"/>
        <end position="26"/>
    </location>
</feature>
<proteinExistence type="predicted"/>
<name>F4XRV1_9CYAN</name>
<keyword evidence="1" id="KW-0472">Membrane</keyword>